<dbReference type="RefSeq" id="WP_080180449.1">
    <property type="nucleotide sequence ID" value="NZ_CADFGN010000012.1"/>
</dbReference>
<dbReference type="PANTHER" id="PTHR43791:SF36">
    <property type="entry name" value="TRANSPORTER, PUTATIVE (AFU_ORTHOLOGUE AFUA_6G08340)-RELATED"/>
    <property type="match status" value="1"/>
</dbReference>
<evidence type="ECO:0000256" key="3">
    <source>
        <dbReference type="ARBA" id="ARBA00022692"/>
    </source>
</evidence>
<reference evidence="9 10" key="1">
    <citation type="submission" date="2016-10" db="EMBL/GenBank/DDBJ databases">
        <authorList>
            <person name="Varghese N."/>
            <person name="Submissions S."/>
        </authorList>
    </citation>
    <scope>NUCLEOTIDE SEQUENCE [LARGE SCALE GENOMIC DNA]</scope>
    <source>
        <strain evidence="9 10">LMG 22274</strain>
    </source>
</reference>
<dbReference type="InterPro" id="IPR020846">
    <property type="entry name" value="MFS_dom"/>
</dbReference>
<accession>A0AAQ1JWC3</accession>
<protein>
    <submittedName>
        <fullName evidence="9">Sugar phosphate permease</fullName>
    </submittedName>
</protein>
<dbReference type="PROSITE" id="PS50850">
    <property type="entry name" value="MFS"/>
    <property type="match status" value="1"/>
</dbReference>
<comment type="caution">
    <text evidence="9">The sequence shown here is derived from an EMBL/GenBank/DDBJ whole genome shotgun (WGS) entry which is preliminary data.</text>
</comment>
<evidence type="ECO:0000259" key="7">
    <source>
        <dbReference type="PROSITE" id="PS50850"/>
    </source>
</evidence>
<evidence type="ECO:0000256" key="1">
    <source>
        <dbReference type="ARBA" id="ARBA00004141"/>
    </source>
</evidence>
<feature type="transmembrane region" description="Helical" evidence="6">
    <location>
        <begin position="100"/>
        <end position="120"/>
    </location>
</feature>
<keyword evidence="4 6" id="KW-1133">Transmembrane helix</keyword>
<sequence length="472" mass="50805">MAITTAWTGTGIDATPSAYLGESNVELHVSSAQEYAQAQTHPEACAPTTDAASAEWRICRRLAWQTLPVLVFTYLAAYIDRVNVSFAALQLNGQLGFSDAVFGFGAGAFSLGYVVFEVPSNMILQYVGARRWLTRIIVSWGVVIALTALIATPKQFYVMRYLLGIAEAGLVPGIVYYISQSFPSYHRARVLSIFYVALPLSGVIGAPLAGFIMQHLDGVMQIAGWKWMLIVESVPAFLAALFCWMRLDDDVTLSQRNAPADRAQLASALRHNPAAPSFPPDAIYTNGLVWAFCAIYFVVVFAIYGYTLWAPTIIQSLGVSGDFKVGLVAALPNVVAIGVMIAVGRSVDRLRERRLHLAVLMLITALGLTMSALLHQHLYLSVLGLCIANACLLSMPPVFWSMPTAVFSPAAAATGIAWISAIGNLGGFFGPYMVGHLKQSSGGLLLPVVAISGCLLLGMLLTLLLPKCRVDP</sequence>
<keyword evidence="11" id="KW-1185">Reference proteome</keyword>
<dbReference type="Proteomes" id="UP000247515">
    <property type="component" value="Unassembled WGS sequence"/>
</dbReference>
<feature type="domain" description="Major facilitator superfamily (MFS) profile" evidence="7">
    <location>
        <begin position="66"/>
        <end position="470"/>
    </location>
</feature>
<name>A0AAQ1JWC3_9BURK</name>
<dbReference type="Proteomes" id="UP000183529">
    <property type="component" value="Unassembled WGS sequence"/>
</dbReference>
<evidence type="ECO:0000256" key="2">
    <source>
        <dbReference type="ARBA" id="ARBA00022448"/>
    </source>
</evidence>
<feature type="transmembrane region" description="Helical" evidence="6">
    <location>
        <begin position="62"/>
        <end position="80"/>
    </location>
</feature>
<dbReference type="CDD" id="cd17319">
    <property type="entry name" value="MFS_ExuT_GudP_like"/>
    <property type="match status" value="1"/>
</dbReference>
<keyword evidence="3 6" id="KW-0812">Transmembrane</keyword>
<gene>
    <name evidence="8" type="ORF">C7400_1138</name>
    <name evidence="9" type="ORF">SAMN05216550_114216</name>
</gene>
<dbReference type="Pfam" id="PF07690">
    <property type="entry name" value="MFS_1"/>
    <property type="match status" value="1"/>
</dbReference>
<dbReference type="GO" id="GO:0016020">
    <property type="term" value="C:membrane"/>
    <property type="evidence" value="ECO:0007669"/>
    <property type="project" value="UniProtKB-SubCell"/>
</dbReference>
<reference evidence="8 11" key="2">
    <citation type="submission" date="2018-05" db="EMBL/GenBank/DDBJ databases">
        <title>Genomic Encyclopedia of Type Strains, Phase IV (KMG-V): Genome sequencing to study the core and pangenomes of soil and plant-associated prokaryotes.</title>
        <authorList>
            <person name="Whitman W."/>
        </authorList>
    </citation>
    <scope>NUCLEOTIDE SEQUENCE [LARGE SCALE GENOMIC DNA]</scope>
    <source>
        <strain evidence="8 11">SIr-6563</strain>
    </source>
</reference>
<dbReference type="AlphaFoldDB" id="A0AAQ1JWC3"/>
<feature type="transmembrane region" description="Helical" evidence="6">
    <location>
        <begin position="132"/>
        <end position="152"/>
    </location>
</feature>
<comment type="subcellular location">
    <subcellularLocation>
        <location evidence="1">Membrane</location>
        <topology evidence="1">Multi-pass membrane protein</topology>
    </subcellularLocation>
</comment>
<evidence type="ECO:0000256" key="6">
    <source>
        <dbReference type="SAM" id="Phobius"/>
    </source>
</evidence>
<dbReference type="Gene3D" id="1.20.1250.20">
    <property type="entry name" value="MFS general substrate transporter like domains"/>
    <property type="match status" value="2"/>
</dbReference>
<feature type="transmembrane region" description="Helical" evidence="6">
    <location>
        <begin position="225"/>
        <end position="247"/>
    </location>
</feature>
<organism evidence="9 10">
    <name type="scientific">Paraburkholderia tropica</name>
    <dbReference type="NCBI Taxonomy" id="92647"/>
    <lineage>
        <taxon>Bacteria</taxon>
        <taxon>Pseudomonadati</taxon>
        <taxon>Pseudomonadota</taxon>
        <taxon>Betaproteobacteria</taxon>
        <taxon>Burkholderiales</taxon>
        <taxon>Burkholderiaceae</taxon>
        <taxon>Paraburkholderia</taxon>
    </lineage>
</organism>
<dbReference type="EMBL" id="QJJV01000013">
    <property type="protein sequence ID" value="PXX14074.1"/>
    <property type="molecule type" value="Genomic_DNA"/>
</dbReference>
<dbReference type="PANTHER" id="PTHR43791">
    <property type="entry name" value="PERMEASE-RELATED"/>
    <property type="match status" value="1"/>
</dbReference>
<evidence type="ECO:0000313" key="8">
    <source>
        <dbReference type="EMBL" id="PXX14074.1"/>
    </source>
</evidence>
<feature type="transmembrane region" description="Helical" evidence="6">
    <location>
        <begin position="326"/>
        <end position="343"/>
    </location>
</feature>
<feature type="transmembrane region" description="Helical" evidence="6">
    <location>
        <begin position="287"/>
        <end position="306"/>
    </location>
</feature>
<dbReference type="EMBL" id="FNZM01000014">
    <property type="protein sequence ID" value="SEK05396.1"/>
    <property type="molecule type" value="Genomic_DNA"/>
</dbReference>
<keyword evidence="5 6" id="KW-0472">Membrane</keyword>
<keyword evidence="2" id="KW-0813">Transport</keyword>
<dbReference type="InterPro" id="IPR011701">
    <property type="entry name" value="MFS"/>
</dbReference>
<dbReference type="GO" id="GO:0022857">
    <property type="term" value="F:transmembrane transporter activity"/>
    <property type="evidence" value="ECO:0007669"/>
    <property type="project" value="InterPro"/>
</dbReference>
<dbReference type="FunFam" id="1.20.1250.20:FF:000018">
    <property type="entry name" value="MFS transporter permease"/>
    <property type="match status" value="1"/>
</dbReference>
<feature type="transmembrane region" description="Helical" evidence="6">
    <location>
        <begin position="380"/>
        <end position="400"/>
    </location>
</feature>
<feature type="transmembrane region" description="Helical" evidence="6">
    <location>
        <begin position="190"/>
        <end position="213"/>
    </location>
</feature>
<evidence type="ECO:0000256" key="4">
    <source>
        <dbReference type="ARBA" id="ARBA00022989"/>
    </source>
</evidence>
<evidence type="ECO:0000313" key="11">
    <source>
        <dbReference type="Proteomes" id="UP000247515"/>
    </source>
</evidence>
<dbReference type="SUPFAM" id="SSF103473">
    <property type="entry name" value="MFS general substrate transporter"/>
    <property type="match status" value="1"/>
</dbReference>
<feature type="transmembrane region" description="Helical" evidence="6">
    <location>
        <begin position="158"/>
        <end position="178"/>
    </location>
</feature>
<evidence type="ECO:0000313" key="10">
    <source>
        <dbReference type="Proteomes" id="UP000183529"/>
    </source>
</evidence>
<evidence type="ECO:0000313" key="9">
    <source>
        <dbReference type="EMBL" id="SEK05396.1"/>
    </source>
</evidence>
<feature type="transmembrane region" description="Helical" evidence="6">
    <location>
        <begin position="355"/>
        <end position="374"/>
    </location>
</feature>
<dbReference type="InterPro" id="IPR036259">
    <property type="entry name" value="MFS_trans_sf"/>
</dbReference>
<proteinExistence type="predicted"/>
<feature type="transmembrane region" description="Helical" evidence="6">
    <location>
        <begin position="412"/>
        <end position="432"/>
    </location>
</feature>
<evidence type="ECO:0000256" key="5">
    <source>
        <dbReference type="ARBA" id="ARBA00023136"/>
    </source>
</evidence>
<feature type="transmembrane region" description="Helical" evidence="6">
    <location>
        <begin position="444"/>
        <end position="465"/>
    </location>
</feature>